<gene>
    <name evidence="2" type="ORF">FD754_021039</name>
</gene>
<organism evidence="2 3">
    <name type="scientific">Muntiacus muntjak</name>
    <name type="common">Barking deer</name>
    <name type="synonym">Indian muntjac</name>
    <dbReference type="NCBI Taxonomy" id="9888"/>
    <lineage>
        <taxon>Eukaryota</taxon>
        <taxon>Metazoa</taxon>
        <taxon>Chordata</taxon>
        <taxon>Craniata</taxon>
        <taxon>Vertebrata</taxon>
        <taxon>Euteleostomi</taxon>
        <taxon>Mammalia</taxon>
        <taxon>Eutheria</taxon>
        <taxon>Laurasiatheria</taxon>
        <taxon>Artiodactyla</taxon>
        <taxon>Ruminantia</taxon>
        <taxon>Pecora</taxon>
        <taxon>Cervidae</taxon>
        <taxon>Muntiacinae</taxon>
        <taxon>Muntiacus</taxon>
    </lineage>
</organism>
<name>A0A5N3V4P4_MUNMU</name>
<feature type="compositionally biased region" description="Basic and acidic residues" evidence="1">
    <location>
        <begin position="284"/>
        <end position="294"/>
    </location>
</feature>
<accession>A0A5N3V4P4</accession>
<feature type="compositionally biased region" description="Basic and acidic residues" evidence="1">
    <location>
        <begin position="373"/>
        <end position="400"/>
    </location>
</feature>
<feature type="region of interest" description="Disordered" evidence="1">
    <location>
        <begin position="211"/>
        <end position="418"/>
    </location>
</feature>
<sequence length="418" mass="45910">KKKNKKGKTISLTDFLAEDGGTDGGSTYGDVSTTWHSNDDDVYRAPPIDRSILPTAPRAALEPNIDWSRLRKSPPYTAFLGNLGLNISAVHLPCEPSNPERLKGFGYAEFEDLDSLLMDVADQAQAKYWDDRSSGRDRHQDSDKTDINWRARPAADSFDDYLPRSGDDSFGDKNRDRYDSDRCCDGYRDNYCDGPYYDRGYDFRVGSGRRAFGSGTVGMTTKEEAGTATKTDTTDEMTRPPQRPKLNLKPRSIPNEDDSSCSTSQSSPAASILGGAKLTGNKSLENETPNKEEDYQSPTSKPPKPEQSLKVMPAPPPKENAWVKQIPTSGGRKAVPAQPSEKGSARKVENKVDGVSALKGQSGNSSRGPKHGGNKDHWKESDRKDGKRDHDSRSAPEPKKHAALATDGENENEGDYTE</sequence>
<reference evidence="2 3" key="1">
    <citation type="submission" date="2019-06" db="EMBL/GenBank/DDBJ databases">
        <title>Discovery of a novel chromosome fission-fusion reversal in muntjac.</title>
        <authorList>
            <person name="Mudd A.B."/>
            <person name="Bredeson J.V."/>
            <person name="Baum R."/>
            <person name="Hockemeyer D."/>
            <person name="Rokhsar D.S."/>
        </authorList>
    </citation>
    <scope>NUCLEOTIDE SEQUENCE [LARGE SCALE GENOMIC DNA]</scope>
    <source>
        <strain evidence="2">UTSW_UCB_Mm</strain>
        <tissue evidence="2">Fibroblast cell line</tissue>
    </source>
</reference>
<dbReference type="EMBL" id="VCEA01000003">
    <property type="protein sequence ID" value="KAB0344113.1"/>
    <property type="molecule type" value="Genomic_DNA"/>
</dbReference>
<evidence type="ECO:0008006" key="4">
    <source>
        <dbReference type="Google" id="ProtNLM"/>
    </source>
</evidence>
<protein>
    <recommendedName>
        <fullName evidence="4">RRM domain-containing protein</fullName>
    </recommendedName>
</protein>
<proteinExistence type="predicted"/>
<evidence type="ECO:0000256" key="1">
    <source>
        <dbReference type="SAM" id="MobiDB-lite"/>
    </source>
</evidence>
<feature type="non-terminal residue" evidence="2">
    <location>
        <position position="1"/>
    </location>
</feature>
<evidence type="ECO:0000313" key="2">
    <source>
        <dbReference type="EMBL" id="KAB0344113.1"/>
    </source>
</evidence>
<dbReference type="AlphaFoldDB" id="A0A5N3V4P4"/>
<feature type="compositionally biased region" description="Basic and acidic residues" evidence="1">
    <location>
        <begin position="343"/>
        <end position="352"/>
    </location>
</feature>
<evidence type="ECO:0000313" key="3">
    <source>
        <dbReference type="Proteomes" id="UP000326458"/>
    </source>
</evidence>
<feature type="compositionally biased region" description="Basic and acidic residues" evidence="1">
    <location>
        <begin position="129"/>
        <end position="149"/>
    </location>
</feature>
<dbReference type="Proteomes" id="UP000326458">
    <property type="component" value="Unassembled WGS sequence"/>
</dbReference>
<feature type="compositionally biased region" description="Acidic residues" evidence="1">
    <location>
        <begin position="408"/>
        <end position="418"/>
    </location>
</feature>
<feature type="region of interest" description="Disordered" evidence="1">
    <location>
        <begin position="129"/>
        <end position="150"/>
    </location>
</feature>
<feature type="compositionally biased region" description="Low complexity" evidence="1">
    <location>
        <begin position="260"/>
        <end position="271"/>
    </location>
</feature>
<comment type="caution">
    <text evidence="2">The sequence shown here is derived from an EMBL/GenBank/DDBJ whole genome shotgun (WGS) entry which is preliminary data.</text>
</comment>
<keyword evidence="3" id="KW-1185">Reference proteome</keyword>